<protein>
    <submittedName>
        <fullName evidence="2">Uncharacterized protein</fullName>
    </submittedName>
</protein>
<keyword evidence="1" id="KW-0472">Membrane</keyword>
<evidence type="ECO:0000313" key="2">
    <source>
        <dbReference type="EMBL" id="GHJ86196.1"/>
    </source>
</evidence>
<comment type="caution">
    <text evidence="2">The sequence shown here is derived from an EMBL/GenBank/DDBJ whole genome shotgun (WGS) entry which is preliminary data.</text>
</comment>
<dbReference type="Proteomes" id="UP000620104">
    <property type="component" value="Unassembled WGS sequence"/>
</dbReference>
<keyword evidence="3" id="KW-1185">Reference proteome</keyword>
<keyword evidence="1" id="KW-1133">Transmembrane helix</keyword>
<proteinExistence type="predicted"/>
<gene>
    <name evidence="2" type="ORF">NliqN6_2598</name>
</gene>
<dbReference type="EMBL" id="BLZA01000017">
    <property type="protein sequence ID" value="GHJ86196.1"/>
    <property type="molecule type" value="Genomic_DNA"/>
</dbReference>
<dbReference type="AlphaFoldDB" id="A0A8H3TSJ8"/>
<name>A0A8H3TSJ8_9TREE</name>
<keyword evidence="1" id="KW-0812">Transmembrane</keyword>
<dbReference type="OrthoDB" id="2596659at2759"/>
<evidence type="ECO:0000256" key="1">
    <source>
        <dbReference type="SAM" id="Phobius"/>
    </source>
</evidence>
<reference evidence="2" key="1">
    <citation type="submission" date="2020-07" db="EMBL/GenBank/DDBJ databases">
        <title>Draft Genome Sequence of a Deep-Sea Yeast, Naganishia (Cryptococcus) liquefaciens strain N6.</title>
        <authorList>
            <person name="Han Y.W."/>
            <person name="Kajitani R."/>
            <person name="Morimoto H."/>
            <person name="Parhat M."/>
            <person name="Tsubouchi H."/>
            <person name="Bakenova O."/>
            <person name="Ogata M."/>
            <person name="Argunhan B."/>
            <person name="Aoki R."/>
            <person name="Kajiwara S."/>
            <person name="Itoh T."/>
            <person name="Iwasaki H."/>
        </authorList>
    </citation>
    <scope>NUCLEOTIDE SEQUENCE</scope>
    <source>
        <strain evidence="2">N6</strain>
    </source>
</reference>
<evidence type="ECO:0000313" key="3">
    <source>
        <dbReference type="Proteomes" id="UP000620104"/>
    </source>
</evidence>
<sequence length="492" mass="55389">MSSHLLAPSAIRHHLRALGTRISPFFVSLPNQVVNILLVLPALVFLVLYIYNERQSAHVKTALEFEKVVWPQYFGFPDWYGRPQAPPVSEEAVSPDASSLQAIETPWNPEESRKAVTHEHPRRILCLIPSDVKLHEQNVFLHDLQALAATSNDMEVVLRQGDNVEPDASPCWDWLITFGSVDPVFPVKDCSPVIINEPNMLRDDFDPMRELRHNVTLLTEASNEQIHLVLALLYGESFKHTKIPPPSQLSSIIGLVHQSSPSADPLTFFPDSHMSGWKRKRVTLFLGSQSQRAITEDLGRKEAIKDLLPHGWSVFFEKDPLQSSMWQSVTGQQLPQDWEGTINRRLDYNEEVAMTMRNSGICLFAEEIHSRILSHRMIQAMLSGCVVATVTPSVYIKAIADLIVPLDPLRSLSTVNWAKGSIASSLLPQLVQISGIISAYTAEDLDEKALWAFMFARERFTPRRKLHEVGKVVEKWRAGGRGLQLPGGFHDI</sequence>
<accession>A0A8H3TSJ8</accession>
<feature type="transmembrane region" description="Helical" evidence="1">
    <location>
        <begin position="33"/>
        <end position="51"/>
    </location>
</feature>
<organism evidence="2 3">
    <name type="scientific">Naganishia liquefaciens</name>
    <dbReference type="NCBI Taxonomy" id="104408"/>
    <lineage>
        <taxon>Eukaryota</taxon>
        <taxon>Fungi</taxon>
        <taxon>Dikarya</taxon>
        <taxon>Basidiomycota</taxon>
        <taxon>Agaricomycotina</taxon>
        <taxon>Tremellomycetes</taxon>
        <taxon>Filobasidiales</taxon>
        <taxon>Filobasidiaceae</taxon>
        <taxon>Naganishia</taxon>
    </lineage>
</organism>